<reference evidence="1 2" key="1">
    <citation type="submission" date="2018-08" db="EMBL/GenBank/DDBJ databases">
        <title>A genome reference for cultivated species of the human gut microbiota.</title>
        <authorList>
            <person name="Zou Y."/>
            <person name="Xue W."/>
            <person name="Luo G."/>
        </authorList>
    </citation>
    <scope>NUCLEOTIDE SEQUENCE [LARGE SCALE GENOMIC DNA]</scope>
    <source>
        <strain evidence="1 2">AF22-21</strain>
    </source>
</reference>
<name>A0A3R5ZM26_9FIRM</name>
<gene>
    <name evidence="1" type="ORF">DWX94_14140</name>
</gene>
<dbReference type="Proteomes" id="UP000283295">
    <property type="component" value="Unassembled WGS sequence"/>
</dbReference>
<organism evidence="1 2">
    <name type="scientific">Coprococcus eutactus</name>
    <dbReference type="NCBI Taxonomy" id="33043"/>
    <lineage>
        <taxon>Bacteria</taxon>
        <taxon>Bacillati</taxon>
        <taxon>Bacillota</taxon>
        <taxon>Clostridia</taxon>
        <taxon>Lachnospirales</taxon>
        <taxon>Lachnospiraceae</taxon>
        <taxon>Coprococcus</taxon>
    </lineage>
</organism>
<evidence type="ECO:0008006" key="3">
    <source>
        <dbReference type="Google" id="ProtNLM"/>
    </source>
</evidence>
<evidence type="ECO:0000313" key="1">
    <source>
        <dbReference type="EMBL" id="RGS35111.1"/>
    </source>
</evidence>
<accession>A0A3R5ZM26</accession>
<comment type="caution">
    <text evidence="1">The sequence shown here is derived from an EMBL/GenBank/DDBJ whole genome shotgun (WGS) entry which is preliminary data.</text>
</comment>
<dbReference type="SUPFAM" id="SSF47789">
    <property type="entry name" value="C-terminal domain of RNA polymerase alpha subunit"/>
    <property type="match status" value="1"/>
</dbReference>
<dbReference type="EMBL" id="QRVK01000075">
    <property type="protein sequence ID" value="RGS35111.1"/>
    <property type="molecule type" value="Genomic_DNA"/>
</dbReference>
<proteinExistence type="predicted"/>
<evidence type="ECO:0000313" key="2">
    <source>
        <dbReference type="Proteomes" id="UP000283295"/>
    </source>
</evidence>
<dbReference type="Gene3D" id="1.10.150.20">
    <property type="entry name" value="5' to 3' exonuclease, C-terminal subdomain"/>
    <property type="match status" value="1"/>
</dbReference>
<dbReference type="OrthoDB" id="7788065at2"/>
<sequence length="109" mass="12437">MDIVNNLSLGKMTEFGANSKWYQKLLKEVPDFTEPNMGELLKLQLEKSINILALTPWQVEKLHSLKIENIGDLLRSTESDLMKAYYVGEKKARQMKNAAMAAVFEYLLG</sequence>
<protein>
    <recommendedName>
        <fullName evidence="3">RNA polymerase alpha subunit C-terminal domain-containing protein</fullName>
    </recommendedName>
</protein>
<dbReference type="AlphaFoldDB" id="A0A3R5ZM26"/>